<feature type="region of interest" description="Disordered" evidence="1">
    <location>
        <begin position="213"/>
        <end position="240"/>
    </location>
</feature>
<dbReference type="AlphaFoldDB" id="A0A839N878"/>
<feature type="compositionally biased region" description="Low complexity" evidence="1">
    <location>
        <begin position="224"/>
        <end position="240"/>
    </location>
</feature>
<keyword evidence="2" id="KW-0812">Transmembrane</keyword>
<accession>A0A839N878</accession>
<reference evidence="3 4" key="1">
    <citation type="submission" date="2020-08" db="EMBL/GenBank/DDBJ databases">
        <title>Sequencing the genomes of 1000 actinobacteria strains.</title>
        <authorList>
            <person name="Klenk H.-P."/>
        </authorList>
    </citation>
    <scope>NUCLEOTIDE SEQUENCE [LARGE SCALE GENOMIC DNA]</scope>
    <source>
        <strain evidence="3 4">DSM 105369</strain>
    </source>
</reference>
<feature type="transmembrane region" description="Helical" evidence="2">
    <location>
        <begin position="170"/>
        <end position="194"/>
    </location>
</feature>
<organism evidence="3 4">
    <name type="scientific">Flexivirga oryzae</name>
    <dbReference type="NCBI Taxonomy" id="1794944"/>
    <lineage>
        <taxon>Bacteria</taxon>
        <taxon>Bacillati</taxon>
        <taxon>Actinomycetota</taxon>
        <taxon>Actinomycetes</taxon>
        <taxon>Micrococcales</taxon>
        <taxon>Dermacoccaceae</taxon>
        <taxon>Flexivirga</taxon>
    </lineage>
</organism>
<dbReference type="InterPro" id="IPR038750">
    <property type="entry name" value="YczE/YyaS-like"/>
</dbReference>
<evidence type="ECO:0000256" key="1">
    <source>
        <dbReference type="SAM" id="MobiDB-lite"/>
    </source>
</evidence>
<feature type="transmembrane region" description="Helical" evidence="2">
    <location>
        <begin position="115"/>
        <end position="137"/>
    </location>
</feature>
<dbReference type="PANTHER" id="PTHR40078:SF1">
    <property type="entry name" value="INTEGRAL MEMBRANE PROTEIN"/>
    <property type="match status" value="1"/>
</dbReference>
<keyword evidence="2" id="KW-1133">Transmembrane helix</keyword>
<dbReference type="RefSeq" id="WP_183320360.1">
    <property type="nucleotide sequence ID" value="NZ_JACHVQ010000001.1"/>
</dbReference>
<feature type="transmembrane region" description="Helical" evidence="2">
    <location>
        <begin position="88"/>
        <end position="109"/>
    </location>
</feature>
<name>A0A839N878_9MICO</name>
<evidence type="ECO:0000313" key="4">
    <source>
        <dbReference type="Proteomes" id="UP000559182"/>
    </source>
</evidence>
<dbReference type="Pfam" id="PF19700">
    <property type="entry name" value="DUF6198"/>
    <property type="match status" value="1"/>
</dbReference>
<proteinExistence type="predicted"/>
<feature type="transmembrane region" description="Helical" evidence="2">
    <location>
        <begin position="21"/>
        <end position="41"/>
    </location>
</feature>
<gene>
    <name evidence="3" type="ORF">FHU39_002198</name>
</gene>
<protein>
    <submittedName>
        <fullName evidence="3">Putative membrane protein YczE</fullName>
    </submittedName>
</protein>
<keyword evidence="4" id="KW-1185">Reference proteome</keyword>
<feature type="transmembrane region" description="Helical" evidence="2">
    <location>
        <begin position="61"/>
        <end position="81"/>
    </location>
</feature>
<evidence type="ECO:0000256" key="2">
    <source>
        <dbReference type="SAM" id="Phobius"/>
    </source>
</evidence>
<keyword evidence="2" id="KW-0472">Membrane</keyword>
<sequence>MKPTLASLTPRQQLRAGRLPVRLVRLFTGLTLYGIAIALFVRADLGLDPWDVFHYGVAQHLGLNLGTTVILVSIPVLLLWIPLRQWPGLGTVCNAIWIGIATNIALALIPSQHFMPVRAVMMPVAVVIEAIGGALYIGSQLGPGPRDGLMTGLHLRTGLSLRLVRTSIELTVLVIGWLLGGVVGIGTLLFAVSIGPLTQFFLRHLIVPLDEPVSTTPSAPAPRPASARPDPCSAAPRARG</sequence>
<comment type="caution">
    <text evidence="3">The sequence shown here is derived from an EMBL/GenBank/DDBJ whole genome shotgun (WGS) entry which is preliminary data.</text>
</comment>
<dbReference type="Proteomes" id="UP000559182">
    <property type="component" value="Unassembled WGS sequence"/>
</dbReference>
<dbReference type="EMBL" id="JACHVQ010000001">
    <property type="protein sequence ID" value="MBB2892214.1"/>
    <property type="molecule type" value="Genomic_DNA"/>
</dbReference>
<evidence type="ECO:0000313" key="3">
    <source>
        <dbReference type="EMBL" id="MBB2892214.1"/>
    </source>
</evidence>
<dbReference type="PANTHER" id="PTHR40078">
    <property type="entry name" value="INTEGRAL MEMBRANE PROTEIN-RELATED"/>
    <property type="match status" value="1"/>
</dbReference>